<dbReference type="AlphaFoldDB" id="A0A9P6JV90"/>
<gene>
    <name evidence="2" type="ORF">CPB83DRAFT_843967</name>
</gene>
<protein>
    <submittedName>
        <fullName evidence="2">Uncharacterized protein</fullName>
    </submittedName>
</protein>
<dbReference type="EMBL" id="MU157826">
    <property type="protein sequence ID" value="KAF9534271.1"/>
    <property type="molecule type" value="Genomic_DNA"/>
</dbReference>
<feature type="region of interest" description="Disordered" evidence="1">
    <location>
        <begin position="176"/>
        <end position="197"/>
    </location>
</feature>
<dbReference type="Proteomes" id="UP000807306">
    <property type="component" value="Unassembled WGS sequence"/>
</dbReference>
<comment type="caution">
    <text evidence="2">The sequence shown here is derived from an EMBL/GenBank/DDBJ whole genome shotgun (WGS) entry which is preliminary data.</text>
</comment>
<proteinExistence type="predicted"/>
<accession>A0A9P6JV90</accession>
<evidence type="ECO:0000256" key="1">
    <source>
        <dbReference type="SAM" id="MobiDB-lite"/>
    </source>
</evidence>
<name>A0A9P6JV90_9AGAR</name>
<dbReference type="OrthoDB" id="2685617at2759"/>
<reference evidence="2" key="1">
    <citation type="submission" date="2020-11" db="EMBL/GenBank/DDBJ databases">
        <authorList>
            <consortium name="DOE Joint Genome Institute"/>
            <person name="Ahrendt S."/>
            <person name="Riley R."/>
            <person name="Andreopoulos W."/>
            <person name="Labutti K."/>
            <person name="Pangilinan J."/>
            <person name="Ruiz-Duenas F.J."/>
            <person name="Barrasa J.M."/>
            <person name="Sanchez-Garcia M."/>
            <person name="Camarero S."/>
            <person name="Miyauchi S."/>
            <person name="Serrano A."/>
            <person name="Linde D."/>
            <person name="Babiker R."/>
            <person name="Drula E."/>
            <person name="Ayuso-Fernandez I."/>
            <person name="Pacheco R."/>
            <person name="Padilla G."/>
            <person name="Ferreira P."/>
            <person name="Barriuso J."/>
            <person name="Kellner H."/>
            <person name="Castanera R."/>
            <person name="Alfaro M."/>
            <person name="Ramirez L."/>
            <person name="Pisabarro A.G."/>
            <person name="Kuo A."/>
            <person name="Tritt A."/>
            <person name="Lipzen A."/>
            <person name="He G."/>
            <person name="Yan M."/>
            <person name="Ng V."/>
            <person name="Cullen D."/>
            <person name="Martin F."/>
            <person name="Rosso M.-N."/>
            <person name="Henrissat B."/>
            <person name="Hibbett D."/>
            <person name="Martinez A.T."/>
            <person name="Grigoriev I.V."/>
        </authorList>
    </citation>
    <scope>NUCLEOTIDE SEQUENCE</scope>
    <source>
        <strain evidence="2">CBS 506.95</strain>
    </source>
</reference>
<keyword evidence="3" id="KW-1185">Reference proteome</keyword>
<evidence type="ECO:0000313" key="2">
    <source>
        <dbReference type="EMBL" id="KAF9534271.1"/>
    </source>
</evidence>
<evidence type="ECO:0000313" key="3">
    <source>
        <dbReference type="Proteomes" id="UP000807306"/>
    </source>
</evidence>
<feature type="compositionally biased region" description="Polar residues" evidence="1">
    <location>
        <begin position="185"/>
        <end position="197"/>
    </location>
</feature>
<sequence length="197" mass="21641">MDDVDPATKRFTEAIPYSVLPISSQLAALHTNRLRKQFDKQYQKSQSCCERCSSQLTLRTSIVRSTKVRSNNSELHLSHAIKSTCFACGGISNTSLVKGNTARFPSARSRRRGKTVVSSQPNLQPLPSTVETLAFVSSPAPGPRIIDSGLPQNIPNGSKSKKQKLGLTEMLQRNREKVRAKKPDQVSTGLSNFLSTL</sequence>
<organism evidence="2 3">
    <name type="scientific">Crepidotus variabilis</name>
    <dbReference type="NCBI Taxonomy" id="179855"/>
    <lineage>
        <taxon>Eukaryota</taxon>
        <taxon>Fungi</taxon>
        <taxon>Dikarya</taxon>
        <taxon>Basidiomycota</taxon>
        <taxon>Agaricomycotina</taxon>
        <taxon>Agaricomycetes</taxon>
        <taxon>Agaricomycetidae</taxon>
        <taxon>Agaricales</taxon>
        <taxon>Agaricineae</taxon>
        <taxon>Crepidotaceae</taxon>
        <taxon>Crepidotus</taxon>
    </lineage>
</organism>